<dbReference type="RefSeq" id="WP_137733358.1">
    <property type="nucleotide sequence ID" value="NZ_BJCL01000006.1"/>
</dbReference>
<reference evidence="4" key="1">
    <citation type="submission" date="2019-03" db="EMBL/GenBank/DDBJ databases">
        <title>Aquabacterium pictum sp.nov., the first bacteriochlorophyll a-containing freshwater bacterium in the genus Aquabacterium of the class Betaproteobacteria.</title>
        <authorList>
            <person name="Hirose S."/>
            <person name="Tank M."/>
            <person name="Hara E."/>
            <person name="Tamaki H."/>
            <person name="Takaichi S."/>
            <person name="Haruta S."/>
            <person name="Hanada S."/>
        </authorList>
    </citation>
    <scope>NUCLEOTIDE SEQUENCE [LARGE SCALE GENOMIC DNA]</scope>
    <source>
        <strain evidence="4">W35</strain>
    </source>
</reference>
<evidence type="ECO:0000259" key="2">
    <source>
        <dbReference type="Pfam" id="PF07589"/>
    </source>
</evidence>
<evidence type="ECO:0000313" key="4">
    <source>
        <dbReference type="Proteomes" id="UP000301751"/>
    </source>
</evidence>
<protein>
    <recommendedName>
        <fullName evidence="2">Ice-binding protein C-terminal domain-containing protein</fullName>
    </recommendedName>
</protein>
<organism evidence="3 4">
    <name type="scientific">Pseudaquabacterium pictum</name>
    <dbReference type="NCBI Taxonomy" id="2315236"/>
    <lineage>
        <taxon>Bacteria</taxon>
        <taxon>Pseudomonadati</taxon>
        <taxon>Pseudomonadota</taxon>
        <taxon>Betaproteobacteria</taxon>
        <taxon>Burkholderiales</taxon>
        <taxon>Sphaerotilaceae</taxon>
        <taxon>Pseudaquabacterium</taxon>
    </lineage>
</organism>
<dbReference type="AlphaFoldDB" id="A0A480AQC8"/>
<comment type="caution">
    <text evidence="3">The sequence shown here is derived from an EMBL/GenBank/DDBJ whole genome shotgun (WGS) entry which is preliminary data.</text>
</comment>
<accession>A0A480AQC8</accession>
<dbReference type="Pfam" id="PF07589">
    <property type="entry name" value="PEP-CTERM"/>
    <property type="match status" value="1"/>
</dbReference>
<gene>
    <name evidence="3" type="ORF">AQPW35_27040</name>
</gene>
<dbReference type="Proteomes" id="UP000301751">
    <property type="component" value="Unassembled WGS sequence"/>
</dbReference>
<feature type="domain" description="Ice-binding protein C-terminal" evidence="2">
    <location>
        <begin position="913"/>
        <end position="937"/>
    </location>
</feature>
<evidence type="ECO:0000313" key="3">
    <source>
        <dbReference type="EMBL" id="GCL63623.1"/>
    </source>
</evidence>
<proteinExistence type="predicted"/>
<dbReference type="NCBIfam" id="TIGR02595">
    <property type="entry name" value="PEP_CTERM"/>
    <property type="match status" value="1"/>
</dbReference>
<name>A0A480AQC8_9BURK</name>
<feature type="signal peptide" evidence="1">
    <location>
        <begin position="1"/>
        <end position="27"/>
    </location>
</feature>
<dbReference type="InterPro" id="IPR013424">
    <property type="entry name" value="Ice-binding_C"/>
</dbReference>
<evidence type="ECO:0000256" key="1">
    <source>
        <dbReference type="SAM" id="SignalP"/>
    </source>
</evidence>
<dbReference type="OrthoDB" id="9146247at2"/>
<dbReference type="EMBL" id="BJCL01000006">
    <property type="protein sequence ID" value="GCL63623.1"/>
    <property type="molecule type" value="Genomic_DNA"/>
</dbReference>
<sequence length="940" mass="93743">MQRSVTRLAIRLTALSAAVVAAFAAQAAVTVTGNVGTNPASVLGPGDTALPGTVAWVGTVSGSSSTGSLTIDNGSFLSLARLSFGAGSGVGNGTGLITGSGTQVQLLSVGNFGQTQRLLVGDWGNGQLTVSAGALLSTRGNQAPCLLAFHYCDTFVGAAAGDNATLNVTGAGTQVLIGQNLYVAQPGLAILGLDGYTYGTPGGTTRGTVNVTGGALLSTDRATIGPRHWSTNATGFERNIAEVNVSGAGSRWLVTGGQAVLNHATGAVGEGQAGIITANDSNAWATIRVSDGGVIELNGPNDTISYVNLTNGGTSRSGLAGGRTDMVITGAGSQLLFSSEAGVLNLARQRGTANLLVTDGGSVDGLWYSAVGRDGATGVLTIDGASSWVRLNSRASAVANQPSGTSQNAAMDIGRNGTGTVNVLNGGRLLVEATEYRQGGNSLQLGRDAASSGTLNIQGAGSLVQLTGISNTPGGGATETRNPFVSIGREGNGTLNIGAGGKLLMEGGAVSTPDHRRSTSLIIGGYNDTEIGGKGIATVTGAGSEIRLTGGDTFVGVAMGPQSNGQLTVSNGASVSANGMHVGRSGGVGVLKVDAATLSFSGQQTGGTQSGAFFSIGNGGGIGVVTLSNASQVTLSNLGSSGVSMSIGGSGNFANGEGSVTLTGGSRIALQSQPGLNSLTVGREGSGFLRLRGGSSIDQGTGVLHIARNSGSDGTVIMSEGSSITAGWVGVGARRTDTGDTDGGTGTFVLINSTLNADQIVIGTNGFLGGTGTINGTVTNRGIFAPGTSPGRLEINGGFIAEKDSRMILEVESDGKGGFKTDQVIFNAGQPLDLTGLNIEFRFLGDTNPVEFNNSELFTTDTFFQVKGTDGSLGVLDATFFSDVGFKASAEDYTIQGFSFSAAAGASDFTAAPVPEPGTTAMLLAGLAGLGWLARRRQVA</sequence>
<keyword evidence="1" id="KW-0732">Signal</keyword>
<feature type="chain" id="PRO_5019804865" description="Ice-binding protein C-terminal domain-containing protein" evidence="1">
    <location>
        <begin position="28"/>
        <end position="940"/>
    </location>
</feature>
<keyword evidence="4" id="KW-1185">Reference proteome</keyword>